<dbReference type="PIRSF" id="PIRSF031505">
    <property type="entry name" value="GalT_short"/>
    <property type="match status" value="1"/>
</dbReference>
<gene>
    <name evidence="1" type="ORF">AYR53_00610</name>
</gene>
<dbReference type="Proteomes" id="UP000078582">
    <property type="component" value="Chromosome"/>
</dbReference>
<dbReference type="EMBL" id="CP014873">
    <property type="protein sequence ID" value="ANK61385.1"/>
    <property type="molecule type" value="Genomic_DNA"/>
</dbReference>
<keyword evidence="2" id="KW-1185">Reference proteome</keyword>
<dbReference type="RefSeq" id="WP_068222563.1">
    <property type="nucleotide sequence ID" value="NZ_CP014623.1"/>
</dbReference>
<dbReference type="Pfam" id="PF16285">
    <property type="entry name" value="DUF4931_N"/>
    <property type="match status" value="1"/>
</dbReference>
<dbReference type="Pfam" id="PF20956">
    <property type="entry name" value="DUF4931_C"/>
    <property type="match status" value="1"/>
</dbReference>
<dbReference type="STRING" id="375175.AYR53_00610"/>
<name>A0A192GZ70_9LACO</name>
<dbReference type="GeneID" id="42980737"/>
<organism evidence="1 2">
    <name type="scientific">Loigolactobacillus backii</name>
    <dbReference type="NCBI Taxonomy" id="375175"/>
    <lineage>
        <taxon>Bacteria</taxon>
        <taxon>Bacillati</taxon>
        <taxon>Bacillota</taxon>
        <taxon>Bacilli</taxon>
        <taxon>Lactobacillales</taxon>
        <taxon>Lactobacillaceae</taxon>
        <taxon>Loigolactobacillus</taxon>
    </lineage>
</organism>
<sequence>MKQNQPLKLNSQISQRKPENVVHLNNRCPFCDTNSLTNILASDNDLIWLENKYRTLENTWQTVIIESGNHFGDISNYSQAHNHKLFAFILACWQKAEQNEKFKSILLFKNHGPLSGGSLSHPHLQLVGLEQQDGYSEINSTNFQGTIIAKNQFIELNISAQPIMGSTEFNLIINATSALDWLADYTQVITRYIITTYFQGKYDSYNLFFYHRAHQIICKVVPRFIVTPYFAGYKIAQVDDEHRSDEIKLAVQELLRQRGLL</sequence>
<protein>
    <submittedName>
        <fullName evidence="1">Uncharacterized protein</fullName>
    </submittedName>
</protein>
<dbReference type="OrthoDB" id="1803128at2"/>
<evidence type="ECO:0000313" key="1">
    <source>
        <dbReference type="EMBL" id="ANK61385.1"/>
    </source>
</evidence>
<dbReference type="InterPro" id="IPR046322">
    <property type="entry name" value="DUF4931"/>
</dbReference>
<dbReference type="InterPro" id="IPR036265">
    <property type="entry name" value="HIT-like_sf"/>
</dbReference>
<dbReference type="KEGG" id="lbt:AYR52_00880"/>
<dbReference type="InterPro" id="IPR049285">
    <property type="entry name" value="DUF4931_C"/>
</dbReference>
<dbReference type="InterPro" id="IPR012361">
    <property type="entry name" value="GalT_short"/>
</dbReference>
<reference evidence="1 2" key="1">
    <citation type="submission" date="2016-03" db="EMBL/GenBank/DDBJ databases">
        <title>Pediococcus and Lactobacillus from brewery environment - whole genome sequencing and assembly.</title>
        <authorList>
            <person name="Behr J."/>
            <person name="Geissler A.J."/>
            <person name="Vogel R.F."/>
        </authorList>
    </citation>
    <scope>NUCLEOTIDE SEQUENCE [LARGE SCALE GENOMIC DNA]</scope>
    <source>
        <strain evidence="1 2">TMW 1.1989</strain>
    </source>
</reference>
<accession>A0A192GZ70</accession>
<evidence type="ECO:0000313" key="2">
    <source>
        <dbReference type="Proteomes" id="UP000078582"/>
    </source>
</evidence>
<proteinExistence type="predicted"/>
<dbReference type="SUPFAM" id="SSF54197">
    <property type="entry name" value="HIT-like"/>
    <property type="match status" value="1"/>
</dbReference>
<dbReference type="AlphaFoldDB" id="A0A192GZ70"/>
<dbReference type="Gene3D" id="3.30.428.10">
    <property type="entry name" value="HIT-like"/>
    <property type="match status" value="1"/>
</dbReference>